<evidence type="ECO:0000256" key="8">
    <source>
        <dbReference type="SAM" id="Phobius"/>
    </source>
</evidence>
<evidence type="ECO:0000256" key="4">
    <source>
        <dbReference type="ARBA" id="ARBA00022692"/>
    </source>
</evidence>
<name>A0A3P1SR26_9GAMM</name>
<keyword evidence="10" id="KW-1185">Reference proteome</keyword>
<dbReference type="PANTHER" id="PTHR34184:SF4">
    <property type="entry name" value="UPF0718 PROTEIN YCGR"/>
    <property type="match status" value="1"/>
</dbReference>
<feature type="transmembrane region" description="Helical" evidence="8">
    <location>
        <begin position="345"/>
        <end position="367"/>
    </location>
</feature>
<keyword evidence="4 8" id="KW-0812">Transmembrane</keyword>
<gene>
    <name evidence="9" type="ORF">EHS89_09050</name>
</gene>
<evidence type="ECO:0000313" key="10">
    <source>
        <dbReference type="Proteomes" id="UP000267535"/>
    </source>
</evidence>
<feature type="transmembrane region" description="Helical" evidence="8">
    <location>
        <begin position="12"/>
        <end position="34"/>
    </location>
</feature>
<evidence type="ECO:0000256" key="2">
    <source>
        <dbReference type="ARBA" id="ARBA00006386"/>
    </source>
</evidence>
<organism evidence="9 10">
    <name type="scientific">Amphritea balenae</name>
    <dbReference type="NCBI Taxonomy" id="452629"/>
    <lineage>
        <taxon>Bacteria</taxon>
        <taxon>Pseudomonadati</taxon>
        <taxon>Pseudomonadota</taxon>
        <taxon>Gammaproteobacteria</taxon>
        <taxon>Oceanospirillales</taxon>
        <taxon>Oceanospirillaceae</taxon>
        <taxon>Amphritea</taxon>
    </lineage>
</organism>
<evidence type="ECO:0000256" key="3">
    <source>
        <dbReference type="ARBA" id="ARBA00022475"/>
    </source>
</evidence>
<dbReference type="OrthoDB" id="9810876at2"/>
<dbReference type="Proteomes" id="UP000267535">
    <property type="component" value="Unassembled WGS sequence"/>
</dbReference>
<keyword evidence="3" id="KW-1003">Cell membrane</keyword>
<sequence length="414" mass="42573">MLFEFLNNLVDLFLDTAIWLLLGLVIAAVLKGWIPTSLVQRWLSGKGTGSVVRAALIGAPLPLCSCGVLPAAIGLRRSGASKPATVSFLVATPETGVDSISVTYALLGPVMAVIRPLSAITSAVVSGLMILFFDRETAATHTAINRETSSATAEQNTNVATSCCSSSSDSSTSSSSSSSSSTVTPQDSCSNNTQKSSCCGDQPAVTKTSCCSTGTSQTEPESCCSKDPVATEQSGILSGIRFAIVDILDDISGWLAIGLILAAIIATLVEPSSLSQWGSGLSAMLLMLAVGLPLYICATASTPLAAALLAAGMSPGAILVFLLVGPATNIASLGILSRELGIRAVALYLSGISICAVLLGLATDALLSSQSLTIGVTMADHNETMMLIKWLAAIILLILAVKPLRNLFWKATTN</sequence>
<dbReference type="GO" id="GO:0005886">
    <property type="term" value="C:plasma membrane"/>
    <property type="evidence" value="ECO:0007669"/>
    <property type="project" value="UniProtKB-SubCell"/>
</dbReference>
<feature type="transmembrane region" description="Helical" evidence="8">
    <location>
        <begin position="54"/>
        <end position="75"/>
    </location>
</feature>
<comment type="similarity">
    <text evidence="2">Belongs to the UPF0718 family.</text>
</comment>
<feature type="compositionally biased region" description="Low complexity" evidence="7">
    <location>
        <begin position="164"/>
        <end position="190"/>
    </location>
</feature>
<dbReference type="Pfam" id="PF03773">
    <property type="entry name" value="ArsP_1"/>
    <property type="match status" value="1"/>
</dbReference>
<keyword evidence="5 8" id="KW-1133">Transmembrane helix</keyword>
<protein>
    <submittedName>
        <fullName evidence="9">Permease</fullName>
    </submittedName>
</protein>
<evidence type="ECO:0000256" key="1">
    <source>
        <dbReference type="ARBA" id="ARBA00004651"/>
    </source>
</evidence>
<feature type="transmembrane region" description="Helical" evidence="8">
    <location>
        <begin position="251"/>
        <end position="269"/>
    </location>
</feature>
<feature type="transmembrane region" description="Helical" evidence="8">
    <location>
        <begin position="113"/>
        <end position="133"/>
    </location>
</feature>
<evidence type="ECO:0000256" key="7">
    <source>
        <dbReference type="SAM" id="MobiDB-lite"/>
    </source>
</evidence>
<dbReference type="RefSeq" id="WP_124925826.1">
    <property type="nucleotide sequence ID" value="NZ_BMOH01000006.1"/>
</dbReference>
<evidence type="ECO:0000256" key="5">
    <source>
        <dbReference type="ARBA" id="ARBA00022989"/>
    </source>
</evidence>
<dbReference type="NCBIfam" id="NF033936">
    <property type="entry name" value="CuZnOut_SO0444"/>
    <property type="match status" value="1"/>
</dbReference>
<evidence type="ECO:0000256" key="6">
    <source>
        <dbReference type="ARBA" id="ARBA00023136"/>
    </source>
</evidence>
<comment type="caution">
    <text evidence="9">The sequence shown here is derived from an EMBL/GenBank/DDBJ whole genome shotgun (WGS) entry which is preliminary data.</text>
</comment>
<proteinExistence type="inferred from homology"/>
<accession>A0A3P1SR26</accession>
<reference evidence="9 10" key="1">
    <citation type="submission" date="2018-11" db="EMBL/GenBank/DDBJ databases">
        <title>The draft genome sequence of Amphritea balenae JAMM 1525T.</title>
        <authorList>
            <person name="Fang Z."/>
            <person name="Zhang Y."/>
            <person name="Han X."/>
        </authorList>
    </citation>
    <scope>NUCLEOTIDE SEQUENCE [LARGE SCALE GENOMIC DNA]</scope>
    <source>
        <strain evidence="9 10">JAMM 1525</strain>
    </source>
</reference>
<dbReference type="InterPro" id="IPR005524">
    <property type="entry name" value="DUF318"/>
</dbReference>
<feature type="transmembrane region" description="Helical" evidence="8">
    <location>
        <begin position="304"/>
        <end position="325"/>
    </location>
</feature>
<dbReference type="InterPro" id="IPR052923">
    <property type="entry name" value="UPF0718"/>
</dbReference>
<dbReference type="EMBL" id="RQXV01000004">
    <property type="protein sequence ID" value="RRC99636.1"/>
    <property type="molecule type" value="Genomic_DNA"/>
</dbReference>
<feature type="transmembrane region" description="Helical" evidence="8">
    <location>
        <begin position="387"/>
        <end position="404"/>
    </location>
</feature>
<feature type="compositionally biased region" description="Polar residues" evidence="7">
    <location>
        <begin position="191"/>
        <end position="204"/>
    </location>
</feature>
<comment type="subcellular location">
    <subcellularLocation>
        <location evidence="1">Cell membrane</location>
        <topology evidence="1">Multi-pass membrane protein</topology>
    </subcellularLocation>
</comment>
<dbReference type="PANTHER" id="PTHR34184">
    <property type="entry name" value="UPF0718 PROTEIN YCGR"/>
    <property type="match status" value="1"/>
</dbReference>
<dbReference type="AlphaFoldDB" id="A0A3P1SR26"/>
<feature type="region of interest" description="Disordered" evidence="7">
    <location>
        <begin position="164"/>
        <end position="204"/>
    </location>
</feature>
<keyword evidence="6 8" id="KW-0472">Membrane</keyword>
<evidence type="ECO:0000313" key="9">
    <source>
        <dbReference type="EMBL" id="RRC99636.1"/>
    </source>
</evidence>
<feature type="transmembrane region" description="Helical" evidence="8">
    <location>
        <begin position="275"/>
        <end position="297"/>
    </location>
</feature>